<dbReference type="EMBL" id="CACRXK020005387">
    <property type="protein sequence ID" value="CAB4006012.1"/>
    <property type="molecule type" value="Genomic_DNA"/>
</dbReference>
<dbReference type="Gene3D" id="3.30.70.1820">
    <property type="entry name" value="L1 transposable element, RRM domain"/>
    <property type="match status" value="1"/>
</dbReference>
<dbReference type="Proteomes" id="UP001152795">
    <property type="component" value="Unassembled WGS sequence"/>
</dbReference>
<evidence type="ECO:0000313" key="2">
    <source>
        <dbReference type="Proteomes" id="UP001152795"/>
    </source>
</evidence>
<sequence length="235" mass="26773">MKQSSLAESAKSKDQSNEIQTVMQVEISKFLNLMCLRLLKESIRGVISDMVQCAVKPLQDKIVELEAKVEKLQEKTNDNEQYSRRYSIRIYGPSQVPGLVQEGVDEVVPKENCAQTVIDFCKAELGLIVKCEEIDRAHRIGRPSDAGQRAIIVKFVGYESKLKVRRAKRRLRGKRIFINEDLAWLNQKLLKQVREVCKGSALVYTADGYVMVRSKNGEPPVRVRNVEDLDIFGFD</sequence>
<dbReference type="OrthoDB" id="5988934at2759"/>
<dbReference type="InterPro" id="IPR004244">
    <property type="entry name" value="Transposase_22"/>
</dbReference>
<organism evidence="1 2">
    <name type="scientific">Paramuricea clavata</name>
    <name type="common">Red gorgonian</name>
    <name type="synonym">Violescent sea-whip</name>
    <dbReference type="NCBI Taxonomy" id="317549"/>
    <lineage>
        <taxon>Eukaryota</taxon>
        <taxon>Metazoa</taxon>
        <taxon>Cnidaria</taxon>
        <taxon>Anthozoa</taxon>
        <taxon>Octocorallia</taxon>
        <taxon>Malacalcyonacea</taxon>
        <taxon>Plexauridae</taxon>
        <taxon>Paramuricea</taxon>
    </lineage>
</organism>
<dbReference type="PANTHER" id="PTHR11505">
    <property type="entry name" value="L1 TRANSPOSABLE ELEMENT-RELATED"/>
    <property type="match status" value="1"/>
</dbReference>
<dbReference type="AlphaFoldDB" id="A0A7D9EE70"/>
<name>A0A7D9EE70_PARCT</name>
<gene>
    <name evidence="1" type="ORF">PACLA_8A050599</name>
</gene>
<keyword evidence="2" id="KW-1185">Reference proteome</keyword>
<protein>
    <submittedName>
        <fullName evidence="1">Uncharacterized protein</fullName>
    </submittedName>
</protein>
<evidence type="ECO:0000313" key="1">
    <source>
        <dbReference type="EMBL" id="CAB4006012.1"/>
    </source>
</evidence>
<accession>A0A7D9EE70</accession>
<reference evidence="1" key="1">
    <citation type="submission" date="2020-04" db="EMBL/GenBank/DDBJ databases">
        <authorList>
            <person name="Alioto T."/>
            <person name="Alioto T."/>
            <person name="Gomez Garrido J."/>
        </authorList>
    </citation>
    <scope>NUCLEOTIDE SEQUENCE</scope>
    <source>
        <strain evidence="1">A484AB</strain>
    </source>
</reference>
<proteinExistence type="predicted"/>
<comment type="caution">
    <text evidence="1">The sequence shown here is derived from an EMBL/GenBank/DDBJ whole genome shotgun (WGS) entry which is preliminary data.</text>
</comment>